<dbReference type="Pfam" id="PF10015">
    <property type="entry name" value="ThermoDBP-RP_arch"/>
    <property type="match status" value="1"/>
</dbReference>
<protein>
    <submittedName>
        <fullName evidence="2">DUF2258 domain-containing protein</fullName>
    </submittedName>
</protein>
<dbReference type="AlphaFoldDB" id="A0A7L9FHD9"/>
<feature type="region of interest" description="Disordered" evidence="1">
    <location>
        <begin position="109"/>
        <end position="148"/>
    </location>
</feature>
<dbReference type="Proteomes" id="UP000594121">
    <property type="component" value="Chromosome"/>
</dbReference>
<dbReference type="KEGG" id="thel:IG193_01355"/>
<gene>
    <name evidence="2" type="ORF">IG193_01355</name>
</gene>
<evidence type="ECO:0000256" key="1">
    <source>
        <dbReference type="SAM" id="MobiDB-lite"/>
    </source>
</evidence>
<dbReference type="RefSeq" id="WP_192819109.1">
    <property type="nucleotide sequence ID" value="NZ_CP062310.1"/>
</dbReference>
<evidence type="ECO:0000313" key="3">
    <source>
        <dbReference type="Proteomes" id="UP000594121"/>
    </source>
</evidence>
<reference evidence="2 3" key="1">
    <citation type="submission" date="2020-10" db="EMBL/GenBank/DDBJ databases">
        <title>Thermofilum lucidum 3507LT sp. nov. a novel member of Thermofilaceae family isolated from Chile hot spring, and proposal of description order Thermofilales.</title>
        <authorList>
            <person name="Zayulina K.S."/>
            <person name="Elcheninov A.G."/>
            <person name="Toshchakov S.V."/>
            <person name="Kublanov I.V."/>
        </authorList>
    </citation>
    <scope>NUCLEOTIDE SEQUENCE [LARGE SCALE GENOMIC DNA]</scope>
    <source>
        <strain evidence="2 3">3507LT</strain>
    </source>
</reference>
<dbReference type="InterPro" id="IPR017140">
    <property type="entry name" value="ThermoDBP-RPs_arc"/>
</dbReference>
<organism evidence="2 3">
    <name type="scientific">Infirmifilum lucidum</name>
    <dbReference type="NCBI Taxonomy" id="2776706"/>
    <lineage>
        <taxon>Archaea</taxon>
        <taxon>Thermoproteota</taxon>
        <taxon>Thermoprotei</taxon>
        <taxon>Thermofilales</taxon>
        <taxon>Thermofilaceae</taxon>
        <taxon>Infirmifilum</taxon>
    </lineage>
</organism>
<dbReference type="EMBL" id="CP062310">
    <property type="protein sequence ID" value="QOJ79137.1"/>
    <property type="molecule type" value="Genomic_DNA"/>
</dbReference>
<accession>A0A7L9FHD9</accession>
<dbReference type="GeneID" id="59148501"/>
<feature type="compositionally biased region" description="Basic and acidic residues" evidence="1">
    <location>
        <begin position="109"/>
        <end position="126"/>
    </location>
</feature>
<evidence type="ECO:0000313" key="2">
    <source>
        <dbReference type="EMBL" id="QOJ79137.1"/>
    </source>
</evidence>
<proteinExistence type="predicted"/>
<dbReference type="InParanoid" id="A0A7L9FHD9"/>
<sequence>MSSEGLISNELNTGLVIAGAYASKVRRSLFAQLGSFVRNNKNASKEIARASAELNWVLYRAIVESLKADKGDAVRVRIKYTYDPAQNKLEWDYDSLRVELFRRVPDGEVEEKVRETVKRDAEEAKRRFSGAQPAESREVSEWEGEEEE</sequence>
<name>A0A7L9FHD9_9CREN</name>
<keyword evidence="3" id="KW-1185">Reference proteome</keyword>